<dbReference type="Pfam" id="PF12937">
    <property type="entry name" value="F-box-like"/>
    <property type="match status" value="1"/>
</dbReference>
<accession>A0A4Z2DQU9</accession>
<dbReference type="EMBL" id="SKCS01000062">
    <property type="protein sequence ID" value="TNN18901.1"/>
    <property type="molecule type" value="Genomic_DNA"/>
</dbReference>
<dbReference type="SMART" id="SM00256">
    <property type="entry name" value="FBOX"/>
    <property type="match status" value="1"/>
</dbReference>
<organism evidence="3 4">
    <name type="scientific">Schistosoma japonicum</name>
    <name type="common">Blood fluke</name>
    <dbReference type="NCBI Taxonomy" id="6182"/>
    <lineage>
        <taxon>Eukaryota</taxon>
        <taxon>Metazoa</taxon>
        <taxon>Spiralia</taxon>
        <taxon>Lophotrochozoa</taxon>
        <taxon>Platyhelminthes</taxon>
        <taxon>Trematoda</taxon>
        <taxon>Digenea</taxon>
        <taxon>Strigeidida</taxon>
        <taxon>Schistosomatoidea</taxon>
        <taxon>Schistosomatidae</taxon>
        <taxon>Schistosoma</taxon>
    </lineage>
</organism>
<dbReference type="PANTHER" id="PTHR20872:SF1">
    <property type="entry name" value="F-BOX DOMAIN-CONTAINING PROTEIN"/>
    <property type="match status" value="1"/>
</dbReference>
<feature type="region of interest" description="Disordered" evidence="1">
    <location>
        <begin position="118"/>
        <end position="142"/>
    </location>
</feature>
<evidence type="ECO:0000259" key="2">
    <source>
        <dbReference type="PROSITE" id="PS50181"/>
    </source>
</evidence>
<comment type="caution">
    <text evidence="3">The sequence shown here is derived from an EMBL/GenBank/DDBJ whole genome shotgun (WGS) entry which is preliminary data.</text>
</comment>
<name>A0A4Z2DQU9_SCHJA</name>
<dbReference type="Gene3D" id="1.20.1280.50">
    <property type="match status" value="1"/>
</dbReference>
<proteinExistence type="predicted"/>
<dbReference type="InterPro" id="IPR001810">
    <property type="entry name" value="F-box_dom"/>
</dbReference>
<protein>
    <submittedName>
        <fullName evidence="3">F-box domain isoform 2</fullName>
    </submittedName>
</protein>
<evidence type="ECO:0000313" key="4">
    <source>
        <dbReference type="Proteomes" id="UP000311919"/>
    </source>
</evidence>
<dbReference type="InterPro" id="IPR036047">
    <property type="entry name" value="F-box-like_dom_sf"/>
</dbReference>
<keyword evidence="4" id="KW-1185">Reference proteome</keyword>
<feature type="compositionally biased region" description="Basic and acidic residues" evidence="1">
    <location>
        <begin position="123"/>
        <end position="137"/>
    </location>
</feature>
<evidence type="ECO:0000256" key="1">
    <source>
        <dbReference type="SAM" id="MobiDB-lite"/>
    </source>
</evidence>
<dbReference type="PROSITE" id="PS50181">
    <property type="entry name" value="FBOX"/>
    <property type="match status" value="1"/>
</dbReference>
<dbReference type="SUPFAM" id="SSF81383">
    <property type="entry name" value="F-box domain"/>
    <property type="match status" value="1"/>
</dbReference>
<dbReference type="PANTHER" id="PTHR20872">
    <property type="match status" value="1"/>
</dbReference>
<feature type="domain" description="F-box" evidence="2">
    <location>
        <begin position="1"/>
        <end position="44"/>
    </location>
</feature>
<evidence type="ECO:0000313" key="3">
    <source>
        <dbReference type="EMBL" id="TNN18901.1"/>
    </source>
</evidence>
<reference evidence="3 4" key="1">
    <citation type="submission" date="2019-03" db="EMBL/GenBank/DDBJ databases">
        <title>An improved genome assembly of the fluke Schistosoma japonicum.</title>
        <authorList>
            <person name="Hu W."/>
            <person name="Luo F."/>
            <person name="Yin M."/>
            <person name="Mo X."/>
            <person name="Sun C."/>
            <person name="Wu Q."/>
            <person name="Zhu B."/>
            <person name="Xiang M."/>
            <person name="Wang J."/>
            <person name="Wang Y."/>
            <person name="Zhang T."/>
            <person name="Xu B."/>
            <person name="Zheng H."/>
            <person name="Feng Z."/>
        </authorList>
    </citation>
    <scope>NUCLEOTIDE SEQUENCE [LARGE SCALE GENOMIC DNA]</scope>
    <source>
        <strain evidence="3">HuSjv2</strain>
        <tissue evidence="3">Worms</tissue>
    </source>
</reference>
<dbReference type="OrthoDB" id="9974792at2759"/>
<dbReference type="Proteomes" id="UP000311919">
    <property type="component" value="Unassembled WGS sequence"/>
</dbReference>
<dbReference type="STRING" id="6182.A0A4Z2DQU9"/>
<sequence length="757" mass="86661">MIDIPSSILEQIFIYLDWNDRLRASRVCKMWHSVFKSPTLWRSIVFKPPCRRLTKLQYDIKGYRLSCCLRAIGCHIRNYKFLKSDDLFLLNRTLNLVARFLEYSSKIDIPSTKLHNSCDSDADEHFHRPEETSDRSYRSNPNHNVMRETDYGFSGFIIEGDPDAEATLRLIFELQERETQDFASDLSSDDQSDVFEDLEQFNSNRMSSISYPPSRPYDCSSFKRSKSIQYPSSPQNVLTFNCPPVVRSFELDFNSEVDDLRGFIYGTGGALLKTINRVIRQLNKLQRLRLVDLFLVSDDARQLVCEISDVASNCLTDLNLVHFHKSSMNTISVYNAEYVPTYANIVVDERQNVNSNSSNSYSYQRFDEDWYLLDPRWLSSRSQRANDNPLCDISSLFPKIIRLTLSPTQLTGPMLLRLLYQTSLEELSLIQTDLTVFTIPRSANPPVQRTVSRDSDDLSMGFIEEYNFDPSDSNIFDQIDWSEDVPHIRGYKINQAVSGWKPILPSMWRAAIFLRPYFTIHLKLQLVEDLTCLRWKSSSSSDKSSAVHNLLSYWPVPPAPVTSITVILNGEPSFLVSLLNPHNPISPVSYSQSLTSLIILLEHIPSELNVSCSIKQSNESCEDNRSSYELDHVLSDLVNACPHLNLLALGGSSVCVHILTLLVICRQRNQCTTILLNNEHKCSSLQLLIQKECCQLDGICPLIVPATISTWYSTMITESVSSRLRIAECCICTALGQRRWHFLTNSEFYNQLSNYLL</sequence>
<dbReference type="AlphaFoldDB" id="A0A4Z2DQU9"/>
<gene>
    <name evidence="3" type="ORF">EWB00_009732</name>
</gene>